<evidence type="ECO:0000313" key="11">
    <source>
        <dbReference type="Proteomes" id="UP001197247"/>
    </source>
</evidence>
<dbReference type="PRINTS" id="PR00786">
    <property type="entry name" value="NEPRILYSIN"/>
</dbReference>
<keyword evidence="7" id="KW-0482">Metalloprotease</keyword>
<proteinExistence type="inferred from homology"/>
<keyword evidence="4" id="KW-0479">Metal-binding</keyword>
<feature type="domain" description="Peptidase M13 C-terminal" evidence="8">
    <location>
        <begin position="450"/>
        <end position="653"/>
    </location>
</feature>
<comment type="similarity">
    <text evidence="2">Belongs to the peptidase M13 family.</text>
</comment>
<dbReference type="EMBL" id="JAHBAY010000011">
    <property type="protein sequence ID" value="MBT0772108.1"/>
    <property type="molecule type" value="Genomic_DNA"/>
</dbReference>
<evidence type="ECO:0000256" key="7">
    <source>
        <dbReference type="ARBA" id="ARBA00023049"/>
    </source>
</evidence>
<dbReference type="Gene3D" id="3.40.390.10">
    <property type="entry name" value="Collagenase (Catalytic Domain)"/>
    <property type="match status" value="1"/>
</dbReference>
<protein>
    <submittedName>
        <fullName evidence="10">Peptidase M13</fullName>
    </submittedName>
</protein>
<keyword evidence="3" id="KW-0645">Protease</keyword>
<gene>
    <name evidence="10" type="ORF">KIH74_24405</name>
</gene>
<dbReference type="InterPro" id="IPR008753">
    <property type="entry name" value="Peptidase_M13_N"/>
</dbReference>
<evidence type="ECO:0000259" key="9">
    <source>
        <dbReference type="Pfam" id="PF05649"/>
    </source>
</evidence>
<evidence type="ECO:0000256" key="1">
    <source>
        <dbReference type="ARBA" id="ARBA00001947"/>
    </source>
</evidence>
<evidence type="ECO:0000313" key="10">
    <source>
        <dbReference type="EMBL" id="MBT0772108.1"/>
    </source>
</evidence>
<dbReference type="PANTHER" id="PTHR11733:SF167">
    <property type="entry name" value="FI17812P1-RELATED"/>
    <property type="match status" value="1"/>
</dbReference>
<evidence type="ECO:0000256" key="2">
    <source>
        <dbReference type="ARBA" id="ARBA00007357"/>
    </source>
</evidence>
<feature type="domain" description="Peptidase M13 N-terminal" evidence="9">
    <location>
        <begin position="16"/>
        <end position="398"/>
    </location>
</feature>
<accession>A0ABS5TPY3</accession>
<evidence type="ECO:0000256" key="3">
    <source>
        <dbReference type="ARBA" id="ARBA00022670"/>
    </source>
</evidence>
<keyword evidence="11" id="KW-1185">Reference proteome</keyword>
<sequence>MRSGIEIEQLSPSIRPQDDLFRHVNGKWLDTAEIPPDKSVYGTFHRLRDEAEAQLRVIVEKAAETSGNAEPGSEAQKVGDLYASFMDEPAIERLGIAPIATDLALIEEITDLAGLVRAFGVLERSGSGAPFGYFVNNDAMASDRYVMYVTQGGLSLPDESYYREETFAEIRTEYLAHVARMLVKAGITEQPGADDAARRIFALETRLAGSHWDRVTNRDATKTYNKKDRAGLEELVPEFDWTAWIDALKVPQSAFSEVVVRQPGFFTALGKALVEVPLADWKTWLTWRTLHGSATLLNAELVEENFSFYGKTLTGATQLRERWKRGVSMVEGSLGEAVGKLYVEEHFSPAAKARMVELVANLVEAYRQSITKLDWMSEETRVRALEKLDSFTPKIGYPDKWRDYSSLEITAGDLVGNVRRAGDYEIAREIDKLGKPVDRDEWFMTPQTVNAYYNPLMNEIVFPAAILQPPFFDAEADDAANYGAIGAVIGHEIGHGFDDQGSKYDGSGNLNDWWTDADRTEFEKRTKALIAQYDVLEPRQTPGHHVNGALTVGENIGDLGGLSIAHTAYRIALDGSEPAELDGLTGWQRFFISWAQGWRGKGRDTEVIRRLALDPHSPEEFRCNAVVTNIDEFHTAFGLKPGDGLWLDEDQRVRIW</sequence>
<dbReference type="InterPro" id="IPR024079">
    <property type="entry name" value="MetalloPept_cat_dom_sf"/>
</dbReference>
<comment type="caution">
    <text evidence="10">The sequence shown here is derived from an EMBL/GenBank/DDBJ whole genome shotgun (WGS) entry which is preliminary data.</text>
</comment>
<dbReference type="InterPro" id="IPR018497">
    <property type="entry name" value="Peptidase_M13_C"/>
</dbReference>
<dbReference type="RefSeq" id="WP_214158472.1">
    <property type="nucleotide sequence ID" value="NZ_JAHBAY010000011.1"/>
</dbReference>
<dbReference type="InterPro" id="IPR042089">
    <property type="entry name" value="Peptidase_M13_dom_2"/>
</dbReference>
<dbReference type="Proteomes" id="UP001197247">
    <property type="component" value="Unassembled WGS sequence"/>
</dbReference>
<dbReference type="CDD" id="cd08662">
    <property type="entry name" value="M13"/>
    <property type="match status" value="1"/>
</dbReference>
<evidence type="ECO:0000256" key="5">
    <source>
        <dbReference type="ARBA" id="ARBA00022801"/>
    </source>
</evidence>
<dbReference type="PANTHER" id="PTHR11733">
    <property type="entry name" value="ZINC METALLOPROTEASE FAMILY M13 NEPRILYSIN-RELATED"/>
    <property type="match status" value="1"/>
</dbReference>
<dbReference type="PROSITE" id="PS51885">
    <property type="entry name" value="NEPRILYSIN"/>
    <property type="match status" value="1"/>
</dbReference>
<reference evidence="10 11" key="1">
    <citation type="submission" date="2021-05" db="EMBL/GenBank/DDBJ databases">
        <title>Kineosporia and Streptomyces sp. nov. two new marine actinobacteria isolated from Coral.</title>
        <authorList>
            <person name="Buangrab K."/>
            <person name="Sutthacheep M."/>
            <person name="Yeemin T."/>
            <person name="Harunari E."/>
            <person name="Igarashi Y."/>
            <person name="Kanchanasin P."/>
            <person name="Tanasupawat S."/>
            <person name="Phongsopitanun W."/>
        </authorList>
    </citation>
    <scope>NUCLEOTIDE SEQUENCE [LARGE SCALE GENOMIC DNA]</scope>
    <source>
        <strain evidence="10 11">J2-2</strain>
    </source>
</reference>
<dbReference type="Pfam" id="PF01431">
    <property type="entry name" value="Peptidase_M13"/>
    <property type="match status" value="1"/>
</dbReference>
<name>A0ABS5TPY3_9ACTN</name>
<evidence type="ECO:0000259" key="8">
    <source>
        <dbReference type="Pfam" id="PF01431"/>
    </source>
</evidence>
<dbReference type="Gene3D" id="1.10.1380.10">
    <property type="entry name" value="Neutral endopeptidase , domain2"/>
    <property type="match status" value="1"/>
</dbReference>
<dbReference type="Pfam" id="PF05649">
    <property type="entry name" value="Peptidase_M13_N"/>
    <property type="match status" value="1"/>
</dbReference>
<evidence type="ECO:0000256" key="6">
    <source>
        <dbReference type="ARBA" id="ARBA00022833"/>
    </source>
</evidence>
<evidence type="ECO:0000256" key="4">
    <source>
        <dbReference type="ARBA" id="ARBA00022723"/>
    </source>
</evidence>
<keyword evidence="5" id="KW-0378">Hydrolase</keyword>
<comment type="cofactor">
    <cofactor evidence="1">
        <name>Zn(2+)</name>
        <dbReference type="ChEBI" id="CHEBI:29105"/>
    </cofactor>
</comment>
<dbReference type="InterPro" id="IPR000718">
    <property type="entry name" value="Peptidase_M13"/>
</dbReference>
<organism evidence="10 11">
    <name type="scientific">Kineosporia corallincola</name>
    <dbReference type="NCBI Taxonomy" id="2835133"/>
    <lineage>
        <taxon>Bacteria</taxon>
        <taxon>Bacillati</taxon>
        <taxon>Actinomycetota</taxon>
        <taxon>Actinomycetes</taxon>
        <taxon>Kineosporiales</taxon>
        <taxon>Kineosporiaceae</taxon>
        <taxon>Kineosporia</taxon>
    </lineage>
</organism>
<keyword evidence="6" id="KW-0862">Zinc</keyword>
<dbReference type="SUPFAM" id="SSF55486">
    <property type="entry name" value="Metalloproteases ('zincins'), catalytic domain"/>
    <property type="match status" value="1"/>
</dbReference>